<dbReference type="Pfam" id="PF21981">
    <property type="entry name" value="RecX_HTH3"/>
    <property type="match status" value="1"/>
</dbReference>
<dbReference type="PANTHER" id="PTHR33602:SF1">
    <property type="entry name" value="REGULATORY PROTEIN RECX FAMILY PROTEIN"/>
    <property type="match status" value="1"/>
</dbReference>
<evidence type="ECO:0000256" key="5">
    <source>
        <dbReference type="HAMAP-Rule" id="MF_01114"/>
    </source>
</evidence>
<evidence type="ECO:0000259" key="6">
    <source>
        <dbReference type="Pfam" id="PF02631"/>
    </source>
</evidence>
<evidence type="ECO:0000313" key="8">
    <source>
        <dbReference type="EMBL" id="GAA4834911.1"/>
    </source>
</evidence>
<gene>
    <name evidence="5" type="primary">recX</name>
    <name evidence="8" type="ORF">GCM10023331_20180</name>
</gene>
<sequence length="161" mass="19147">MSEKQVNIKQILPKIASYCAYQDRCRQEVINKLETFGLESKQIEEVVLWLIEEKYLDEKRFAASFVRGKFNRNKWGRYKIRQALKQKQVQEDAVRYGLAEIDGEQYFEVLKQLVRQKLGRSKETEMFVLKYKCIQYLSGKGFEGDLIQDAFQEVWNSDQEV</sequence>
<feature type="domain" description="RecX second three-helical" evidence="6">
    <location>
        <begin position="57"/>
        <end position="94"/>
    </location>
</feature>
<comment type="function">
    <text evidence="5">Modulates RecA activity.</text>
</comment>
<comment type="similarity">
    <text evidence="2 5">Belongs to the RecX family.</text>
</comment>
<reference evidence="9" key="1">
    <citation type="journal article" date="2019" name="Int. J. Syst. Evol. Microbiol.">
        <title>The Global Catalogue of Microorganisms (GCM) 10K type strain sequencing project: providing services to taxonomists for standard genome sequencing and annotation.</title>
        <authorList>
            <consortium name="The Broad Institute Genomics Platform"/>
            <consortium name="The Broad Institute Genome Sequencing Center for Infectious Disease"/>
            <person name="Wu L."/>
            <person name="Ma J."/>
        </authorList>
    </citation>
    <scope>NUCLEOTIDE SEQUENCE [LARGE SCALE GENOMIC DNA]</scope>
    <source>
        <strain evidence="9">JCM 18326</strain>
    </source>
</reference>
<protein>
    <recommendedName>
        <fullName evidence="3 5">Regulatory protein RecX</fullName>
    </recommendedName>
</protein>
<keyword evidence="4 5" id="KW-0963">Cytoplasm</keyword>
<dbReference type="EMBL" id="BAABJX010000030">
    <property type="protein sequence ID" value="GAA4834911.1"/>
    <property type="molecule type" value="Genomic_DNA"/>
</dbReference>
<keyword evidence="9" id="KW-1185">Reference proteome</keyword>
<dbReference type="PANTHER" id="PTHR33602">
    <property type="entry name" value="REGULATORY PROTEIN RECX FAMILY PROTEIN"/>
    <property type="match status" value="1"/>
</dbReference>
<name>A0ABP9DA21_9BACT</name>
<dbReference type="InterPro" id="IPR053924">
    <property type="entry name" value="RecX_HTH_2nd"/>
</dbReference>
<dbReference type="RefSeq" id="WP_345371462.1">
    <property type="nucleotide sequence ID" value="NZ_BAABJX010000030.1"/>
</dbReference>
<evidence type="ECO:0000256" key="3">
    <source>
        <dbReference type="ARBA" id="ARBA00018111"/>
    </source>
</evidence>
<dbReference type="InterPro" id="IPR003783">
    <property type="entry name" value="Regulatory_RecX"/>
</dbReference>
<comment type="caution">
    <text evidence="8">The sequence shown here is derived from an EMBL/GenBank/DDBJ whole genome shotgun (WGS) entry which is preliminary data.</text>
</comment>
<organism evidence="8 9">
    <name type="scientific">Algivirga pacifica</name>
    <dbReference type="NCBI Taxonomy" id="1162670"/>
    <lineage>
        <taxon>Bacteria</taxon>
        <taxon>Pseudomonadati</taxon>
        <taxon>Bacteroidota</taxon>
        <taxon>Cytophagia</taxon>
        <taxon>Cytophagales</taxon>
        <taxon>Flammeovirgaceae</taxon>
        <taxon>Algivirga</taxon>
    </lineage>
</organism>
<dbReference type="InterPro" id="IPR053925">
    <property type="entry name" value="RecX_HTH_3rd"/>
</dbReference>
<dbReference type="Gene3D" id="1.10.10.10">
    <property type="entry name" value="Winged helix-like DNA-binding domain superfamily/Winged helix DNA-binding domain"/>
    <property type="match status" value="2"/>
</dbReference>
<evidence type="ECO:0000256" key="4">
    <source>
        <dbReference type="ARBA" id="ARBA00022490"/>
    </source>
</evidence>
<proteinExistence type="inferred from homology"/>
<dbReference type="Pfam" id="PF02631">
    <property type="entry name" value="RecX_HTH2"/>
    <property type="match status" value="1"/>
</dbReference>
<dbReference type="Proteomes" id="UP001500298">
    <property type="component" value="Unassembled WGS sequence"/>
</dbReference>
<evidence type="ECO:0000259" key="7">
    <source>
        <dbReference type="Pfam" id="PF21981"/>
    </source>
</evidence>
<dbReference type="HAMAP" id="MF_01114">
    <property type="entry name" value="RecX"/>
    <property type="match status" value="1"/>
</dbReference>
<comment type="subcellular location">
    <subcellularLocation>
        <location evidence="1 5">Cytoplasm</location>
    </subcellularLocation>
</comment>
<evidence type="ECO:0000313" key="9">
    <source>
        <dbReference type="Proteomes" id="UP001500298"/>
    </source>
</evidence>
<evidence type="ECO:0000256" key="1">
    <source>
        <dbReference type="ARBA" id="ARBA00004496"/>
    </source>
</evidence>
<evidence type="ECO:0000256" key="2">
    <source>
        <dbReference type="ARBA" id="ARBA00009695"/>
    </source>
</evidence>
<accession>A0ABP9DA21</accession>
<feature type="domain" description="RecX third three-helical" evidence="7">
    <location>
        <begin position="104"/>
        <end position="150"/>
    </location>
</feature>
<dbReference type="InterPro" id="IPR036388">
    <property type="entry name" value="WH-like_DNA-bd_sf"/>
</dbReference>